<dbReference type="PANTHER" id="PTHR36513:SF1">
    <property type="entry name" value="TRANSMEMBRANE PROTEIN"/>
    <property type="match status" value="1"/>
</dbReference>
<feature type="chain" id="PRO_5032628828" evidence="1">
    <location>
        <begin position="19"/>
        <end position="353"/>
    </location>
</feature>
<dbReference type="Gene3D" id="3.40.50.1820">
    <property type="entry name" value="alpha/beta hydrolase"/>
    <property type="match status" value="1"/>
</dbReference>
<sequence>MRLRLFVCLTLLALAACTAPTYTPLLQGSSAGPAETVFVATTRAEDDTGRFTGERGRGTTYLSVPVNFPRDYAPGQPARIVEVPDPETDFSVGSARRFDGPGFRAAVNRALADEPRGKREVTVYVHGYFNAFYTGVFRAAQLKRDFGLDGAMVHFAWPSRGSTAGYAYDRESLLYSRDAMERFLREIATLNADRVNVVAHSLGAMLVMETLRQIEIDNPGWVRANIDGIAFVSPDIDIEVFKSQAARFRALPEDFVIFVSDRDRVLLLSSRYSGVRERLGNTRDVEVSTEGELTIVDLTALADTAESRHFIPATSPTAIRILQNSGAFADFFPRDGIGLPIGRGVRLLQLPAE</sequence>
<dbReference type="GO" id="GO:0016787">
    <property type="term" value="F:hydrolase activity"/>
    <property type="evidence" value="ECO:0007669"/>
    <property type="project" value="UniProtKB-KW"/>
</dbReference>
<dbReference type="Pfam" id="PF05990">
    <property type="entry name" value="DUF900"/>
    <property type="match status" value="1"/>
</dbReference>
<dbReference type="PANTHER" id="PTHR36513">
    <property type="entry name" value="ABC TRANSMEMBRANE TYPE-1 DOMAIN-CONTAINING PROTEIN"/>
    <property type="match status" value="1"/>
</dbReference>
<dbReference type="AlphaFoldDB" id="A0A845LXM2"/>
<accession>A0A845LXM2</accession>
<evidence type="ECO:0000313" key="3">
    <source>
        <dbReference type="Proteomes" id="UP000467322"/>
    </source>
</evidence>
<dbReference type="SUPFAM" id="SSF53474">
    <property type="entry name" value="alpha/beta-Hydrolases"/>
    <property type="match status" value="1"/>
</dbReference>
<dbReference type="EMBL" id="WTUX01000006">
    <property type="protein sequence ID" value="MZR12116.1"/>
    <property type="molecule type" value="Genomic_DNA"/>
</dbReference>
<dbReference type="InterPro" id="IPR029058">
    <property type="entry name" value="AB_hydrolase_fold"/>
</dbReference>
<dbReference type="PIRSF" id="PIRSF033909">
    <property type="entry name" value="UCP033909"/>
    <property type="match status" value="1"/>
</dbReference>
<comment type="caution">
    <text evidence="2">The sequence shown here is derived from an EMBL/GenBank/DDBJ whole genome shotgun (WGS) entry which is preliminary data.</text>
</comment>
<evidence type="ECO:0000256" key="1">
    <source>
        <dbReference type="SAM" id="SignalP"/>
    </source>
</evidence>
<dbReference type="Proteomes" id="UP000467322">
    <property type="component" value="Unassembled WGS sequence"/>
</dbReference>
<proteinExistence type="predicted"/>
<reference evidence="2 3" key="1">
    <citation type="submission" date="2019-12" db="EMBL/GenBank/DDBJ databases">
        <title>Maritimibacter sp. nov. sp. isolated from sea sand.</title>
        <authorList>
            <person name="Kim J."/>
            <person name="Jeong S.E."/>
            <person name="Jung H.S."/>
            <person name="Jeon C.O."/>
        </authorList>
    </citation>
    <scope>NUCLEOTIDE SEQUENCE [LARGE SCALE GENOMIC DNA]</scope>
    <source>
        <strain evidence="2 3">DP07</strain>
    </source>
</reference>
<dbReference type="RefSeq" id="WP_161350228.1">
    <property type="nucleotide sequence ID" value="NZ_WTUX01000006.1"/>
</dbReference>
<evidence type="ECO:0000313" key="2">
    <source>
        <dbReference type="EMBL" id="MZR12116.1"/>
    </source>
</evidence>
<dbReference type="PROSITE" id="PS51257">
    <property type="entry name" value="PROKAR_LIPOPROTEIN"/>
    <property type="match status" value="1"/>
</dbReference>
<keyword evidence="3" id="KW-1185">Reference proteome</keyword>
<name>A0A845LXM2_9RHOB</name>
<dbReference type="InterPro" id="IPR014586">
    <property type="entry name" value="UCP033909"/>
</dbReference>
<keyword evidence="1" id="KW-0732">Signal</keyword>
<keyword evidence="2" id="KW-0378">Hydrolase</keyword>
<dbReference type="InterPro" id="IPR010297">
    <property type="entry name" value="DUF900_hydrolase"/>
</dbReference>
<organism evidence="2 3">
    <name type="scientific">Maritimibacter harenae</name>
    <dbReference type="NCBI Taxonomy" id="2606218"/>
    <lineage>
        <taxon>Bacteria</taxon>
        <taxon>Pseudomonadati</taxon>
        <taxon>Pseudomonadota</taxon>
        <taxon>Alphaproteobacteria</taxon>
        <taxon>Rhodobacterales</taxon>
        <taxon>Roseobacteraceae</taxon>
        <taxon>Maritimibacter</taxon>
    </lineage>
</organism>
<feature type="signal peptide" evidence="1">
    <location>
        <begin position="1"/>
        <end position="18"/>
    </location>
</feature>
<protein>
    <submittedName>
        <fullName evidence="2">Alpha/beta fold hydrolase</fullName>
    </submittedName>
</protein>
<gene>
    <name evidence="2" type="ORF">GQE99_03670</name>
</gene>